<accession>A0AAW1L9K5</accession>
<protein>
    <submittedName>
        <fullName evidence="2">Uncharacterized protein</fullName>
    </submittedName>
</protein>
<organism evidence="2 3">
    <name type="scientific">Popillia japonica</name>
    <name type="common">Japanese beetle</name>
    <dbReference type="NCBI Taxonomy" id="7064"/>
    <lineage>
        <taxon>Eukaryota</taxon>
        <taxon>Metazoa</taxon>
        <taxon>Ecdysozoa</taxon>
        <taxon>Arthropoda</taxon>
        <taxon>Hexapoda</taxon>
        <taxon>Insecta</taxon>
        <taxon>Pterygota</taxon>
        <taxon>Neoptera</taxon>
        <taxon>Endopterygota</taxon>
        <taxon>Coleoptera</taxon>
        <taxon>Polyphaga</taxon>
        <taxon>Scarabaeiformia</taxon>
        <taxon>Scarabaeidae</taxon>
        <taxon>Rutelinae</taxon>
        <taxon>Popillia</taxon>
    </lineage>
</organism>
<evidence type="ECO:0000313" key="2">
    <source>
        <dbReference type="EMBL" id="KAK9730625.1"/>
    </source>
</evidence>
<reference evidence="2 3" key="1">
    <citation type="journal article" date="2024" name="BMC Genomics">
        <title>De novo assembly and annotation of Popillia japonica's genome with initial clues to its potential as an invasive pest.</title>
        <authorList>
            <person name="Cucini C."/>
            <person name="Boschi S."/>
            <person name="Funari R."/>
            <person name="Cardaioli E."/>
            <person name="Iannotti N."/>
            <person name="Marturano G."/>
            <person name="Paoli F."/>
            <person name="Bruttini M."/>
            <person name="Carapelli A."/>
            <person name="Frati F."/>
            <person name="Nardi F."/>
        </authorList>
    </citation>
    <scope>NUCLEOTIDE SEQUENCE [LARGE SCALE GENOMIC DNA]</scope>
    <source>
        <strain evidence="2">DMR45628</strain>
    </source>
</reference>
<name>A0AAW1L9K5_POPJA</name>
<keyword evidence="3" id="KW-1185">Reference proteome</keyword>
<proteinExistence type="predicted"/>
<dbReference type="Proteomes" id="UP001458880">
    <property type="component" value="Unassembled WGS sequence"/>
</dbReference>
<sequence>MKFLVILFTILVVAKASVIGISPLLATRSVIKGASSAGAAIGLDGAVVTAVDGATVVGVGPVGTAHASAVVSPGILPASPIVAAAPVVAAAPAVLAAAPAILAAAPASSAVIAGPSGAIAASSGGAIGVAPVVSKTVVAAPAVVSASALVAPAIGHVGLLGGHGLIL</sequence>
<feature type="chain" id="PRO_5043373900" evidence="1">
    <location>
        <begin position="17"/>
        <end position="167"/>
    </location>
</feature>
<feature type="signal peptide" evidence="1">
    <location>
        <begin position="1"/>
        <end position="16"/>
    </location>
</feature>
<comment type="caution">
    <text evidence="2">The sequence shown here is derived from an EMBL/GenBank/DDBJ whole genome shotgun (WGS) entry which is preliminary data.</text>
</comment>
<keyword evidence="1" id="KW-0732">Signal</keyword>
<evidence type="ECO:0000313" key="3">
    <source>
        <dbReference type="Proteomes" id="UP001458880"/>
    </source>
</evidence>
<dbReference type="AlphaFoldDB" id="A0AAW1L9K5"/>
<evidence type="ECO:0000256" key="1">
    <source>
        <dbReference type="SAM" id="SignalP"/>
    </source>
</evidence>
<gene>
    <name evidence="2" type="ORF">QE152_g14352</name>
</gene>
<dbReference type="EMBL" id="JASPKY010000144">
    <property type="protein sequence ID" value="KAK9730625.1"/>
    <property type="molecule type" value="Genomic_DNA"/>
</dbReference>